<comment type="similarity">
    <text evidence="1">Belongs to the sulfur carrier protein TusA family.</text>
</comment>
<feature type="domain" description="UPF0033" evidence="2">
    <location>
        <begin position="16"/>
        <end position="83"/>
    </location>
</feature>
<accession>A0ABV7HRK5</accession>
<evidence type="ECO:0000313" key="3">
    <source>
        <dbReference type="EMBL" id="MFC3155226.1"/>
    </source>
</evidence>
<protein>
    <submittedName>
        <fullName evidence="3">Sulfurtransferase TusA family protein</fullName>
    </submittedName>
</protein>
<organism evidence="3 4">
    <name type="scientific">Gilvimarinus japonicus</name>
    <dbReference type="NCBI Taxonomy" id="1796469"/>
    <lineage>
        <taxon>Bacteria</taxon>
        <taxon>Pseudomonadati</taxon>
        <taxon>Pseudomonadota</taxon>
        <taxon>Gammaproteobacteria</taxon>
        <taxon>Cellvibrionales</taxon>
        <taxon>Cellvibrionaceae</taxon>
        <taxon>Gilvimarinus</taxon>
    </lineage>
</organism>
<dbReference type="PANTHER" id="PTHR33279:SF6">
    <property type="entry name" value="SULFUR CARRIER PROTEIN YEDF-RELATED"/>
    <property type="match status" value="1"/>
</dbReference>
<dbReference type="PANTHER" id="PTHR33279">
    <property type="entry name" value="SULFUR CARRIER PROTEIN YEDF-RELATED"/>
    <property type="match status" value="1"/>
</dbReference>
<dbReference type="SUPFAM" id="SSF64307">
    <property type="entry name" value="SirA-like"/>
    <property type="match status" value="1"/>
</dbReference>
<dbReference type="InterPro" id="IPR036868">
    <property type="entry name" value="TusA-like_sf"/>
</dbReference>
<dbReference type="RefSeq" id="WP_382415815.1">
    <property type="nucleotide sequence ID" value="NZ_AP031500.1"/>
</dbReference>
<dbReference type="CDD" id="cd00291">
    <property type="entry name" value="SirA_YedF_YeeD"/>
    <property type="match status" value="1"/>
</dbReference>
<dbReference type="Pfam" id="PF01206">
    <property type="entry name" value="TusA"/>
    <property type="match status" value="1"/>
</dbReference>
<name>A0ABV7HRK5_9GAMM</name>
<dbReference type="EMBL" id="JBHRTL010000006">
    <property type="protein sequence ID" value="MFC3155226.1"/>
    <property type="molecule type" value="Genomic_DNA"/>
</dbReference>
<dbReference type="Gene3D" id="3.30.110.40">
    <property type="entry name" value="TusA-like domain"/>
    <property type="match status" value="1"/>
</dbReference>
<evidence type="ECO:0000256" key="1">
    <source>
        <dbReference type="ARBA" id="ARBA00008984"/>
    </source>
</evidence>
<dbReference type="InterPro" id="IPR001455">
    <property type="entry name" value="TusA-like"/>
</dbReference>
<keyword evidence="4" id="KW-1185">Reference proteome</keyword>
<evidence type="ECO:0000259" key="2">
    <source>
        <dbReference type="Pfam" id="PF01206"/>
    </source>
</evidence>
<proteinExistence type="inferred from homology"/>
<reference evidence="4" key="1">
    <citation type="journal article" date="2019" name="Int. J. Syst. Evol. Microbiol.">
        <title>The Global Catalogue of Microorganisms (GCM) 10K type strain sequencing project: providing services to taxonomists for standard genome sequencing and annotation.</title>
        <authorList>
            <consortium name="The Broad Institute Genomics Platform"/>
            <consortium name="The Broad Institute Genome Sequencing Center for Infectious Disease"/>
            <person name="Wu L."/>
            <person name="Ma J."/>
        </authorList>
    </citation>
    <scope>NUCLEOTIDE SEQUENCE [LARGE SCALE GENOMIC DNA]</scope>
    <source>
        <strain evidence="4">KCTC 52141</strain>
    </source>
</reference>
<dbReference type="Proteomes" id="UP001595548">
    <property type="component" value="Unassembled WGS sequence"/>
</dbReference>
<sequence>MTKIDPSSSLPSATLVDARQLRCPMPLLRAKQAMRPLAVGDQIEVRATDAGSVRDFHAYVQLAGHQMIEFIDMGDEYVYLIEKGGAV</sequence>
<evidence type="ECO:0000313" key="4">
    <source>
        <dbReference type="Proteomes" id="UP001595548"/>
    </source>
</evidence>
<gene>
    <name evidence="3" type="ORF">ACFOEB_08440</name>
</gene>
<comment type="caution">
    <text evidence="3">The sequence shown here is derived from an EMBL/GenBank/DDBJ whole genome shotgun (WGS) entry which is preliminary data.</text>
</comment>